<evidence type="ECO:0000256" key="1">
    <source>
        <dbReference type="SAM" id="MobiDB-lite"/>
    </source>
</evidence>
<dbReference type="InParanoid" id="W0RHC7"/>
<protein>
    <submittedName>
        <fullName evidence="2">Uncharacterized protein</fullName>
    </submittedName>
</protein>
<dbReference type="EMBL" id="CP007128">
    <property type="protein sequence ID" value="AHG90529.1"/>
    <property type="molecule type" value="Genomic_DNA"/>
</dbReference>
<dbReference type="AlphaFoldDB" id="W0RHC7"/>
<gene>
    <name evidence="2" type="ORF">J421_2992</name>
</gene>
<dbReference type="Proteomes" id="UP000019151">
    <property type="component" value="Chromosome"/>
</dbReference>
<name>W0RHC7_9BACT</name>
<accession>W0RHC7</accession>
<dbReference type="STRING" id="861299.J421_2992"/>
<evidence type="ECO:0000313" key="2">
    <source>
        <dbReference type="EMBL" id="AHG90529.1"/>
    </source>
</evidence>
<keyword evidence="3" id="KW-1185">Reference proteome</keyword>
<reference evidence="2 3" key="1">
    <citation type="journal article" date="2014" name="Genome Announc.">
        <title>Genome Sequence and Methylome of Soil Bacterium Gemmatirosa kalamazoonensis KBS708T, a Member of the Rarely Cultivated Gemmatimonadetes Phylum.</title>
        <authorList>
            <person name="Debruyn J.M."/>
            <person name="Radosevich M."/>
            <person name="Wommack K.E."/>
            <person name="Polson S.W."/>
            <person name="Hauser L.J."/>
            <person name="Fawaz M.N."/>
            <person name="Korlach J."/>
            <person name="Tsai Y.C."/>
        </authorList>
    </citation>
    <scope>NUCLEOTIDE SEQUENCE [LARGE SCALE GENOMIC DNA]</scope>
    <source>
        <strain evidence="2 3">KBS708</strain>
    </source>
</reference>
<organism evidence="2 3">
    <name type="scientific">Gemmatirosa kalamazoonensis</name>
    <dbReference type="NCBI Taxonomy" id="861299"/>
    <lineage>
        <taxon>Bacteria</taxon>
        <taxon>Pseudomonadati</taxon>
        <taxon>Gemmatimonadota</taxon>
        <taxon>Gemmatimonadia</taxon>
        <taxon>Gemmatimonadales</taxon>
        <taxon>Gemmatimonadaceae</taxon>
        <taxon>Gemmatirosa</taxon>
    </lineage>
</organism>
<dbReference type="KEGG" id="gba:J421_2992"/>
<sequence>MIVLRQPLRPNAFYRVSASGQRSVSGVTLALSERQFTTPKAEPPPDSTRRAPGDTTRRVPNDTTRRVPNDTTRRVPNDTTRRVPNDTARRVPGRPR</sequence>
<feature type="compositionally biased region" description="Basic and acidic residues" evidence="1">
    <location>
        <begin position="47"/>
        <end position="89"/>
    </location>
</feature>
<evidence type="ECO:0000313" key="3">
    <source>
        <dbReference type="Proteomes" id="UP000019151"/>
    </source>
</evidence>
<proteinExistence type="predicted"/>
<feature type="region of interest" description="Disordered" evidence="1">
    <location>
        <begin position="29"/>
        <end position="96"/>
    </location>
</feature>
<dbReference type="HOGENOM" id="CLU_2355689_0_0_0"/>